<dbReference type="RefSeq" id="WP_102258106.1">
    <property type="nucleotide sequence ID" value="NZ_MDBP01000057.1"/>
</dbReference>
<comment type="caution">
    <text evidence="1">The sequence shown here is derived from an EMBL/GenBank/DDBJ whole genome shotgun (WGS) entry which is preliminary data.</text>
</comment>
<dbReference type="EMBL" id="SYVV01000038">
    <property type="protein sequence ID" value="TKG28893.1"/>
    <property type="molecule type" value="Genomic_DNA"/>
</dbReference>
<gene>
    <name evidence="1" type="ORF">BCS92_19265</name>
    <name evidence="2" type="ORF">FC057_20535</name>
</gene>
<evidence type="ECO:0000313" key="4">
    <source>
        <dbReference type="Proteomes" id="UP000308018"/>
    </source>
</evidence>
<protein>
    <recommendedName>
        <fullName evidence="5">Phage tail fiber protein</fullName>
    </recommendedName>
</protein>
<evidence type="ECO:0000313" key="2">
    <source>
        <dbReference type="EMBL" id="TKG28893.1"/>
    </source>
</evidence>
<organism evidence="1 3">
    <name type="scientific">Vibrio tasmaniensis</name>
    <dbReference type="NCBI Taxonomy" id="212663"/>
    <lineage>
        <taxon>Bacteria</taxon>
        <taxon>Pseudomonadati</taxon>
        <taxon>Pseudomonadota</taxon>
        <taxon>Gammaproteobacteria</taxon>
        <taxon>Vibrionales</taxon>
        <taxon>Vibrionaceae</taxon>
        <taxon>Vibrio</taxon>
    </lineage>
</organism>
<proteinExistence type="predicted"/>
<dbReference type="AlphaFoldDB" id="A0A2N7NFF5"/>
<evidence type="ECO:0000313" key="1">
    <source>
        <dbReference type="EMBL" id="PMP11885.1"/>
    </source>
</evidence>
<name>A0A2N7NFF5_9VIBR</name>
<evidence type="ECO:0008006" key="5">
    <source>
        <dbReference type="Google" id="ProtNLM"/>
    </source>
</evidence>
<accession>A0A2N7NFF5</accession>
<dbReference type="SUPFAM" id="SSF88874">
    <property type="entry name" value="Receptor-binding domain of short tail fibre protein gp12"/>
    <property type="match status" value="1"/>
</dbReference>
<dbReference type="EMBL" id="MDBP01000057">
    <property type="protein sequence ID" value="PMP11885.1"/>
    <property type="molecule type" value="Genomic_DNA"/>
</dbReference>
<evidence type="ECO:0000313" key="3">
    <source>
        <dbReference type="Proteomes" id="UP000235579"/>
    </source>
</evidence>
<reference evidence="1" key="2">
    <citation type="submission" date="2016-07" db="EMBL/GenBank/DDBJ databases">
        <authorList>
            <person name="Wan K."/>
            <person name="Booth B."/>
            <person name="Spirohn K."/>
            <person name="Hao T."/>
            <person name="Hu Y."/>
            <person name="Calderwood M."/>
            <person name="Hill D."/>
            <person name="Mohr S."/>
            <person name="Vidal M."/>
            <person name="Celniker S."/>
            <person name="Perrimon N."/>
        </authorList>
    </citation>
    <scope>NUCLEOTIDE SEQUENCE</scope>
    <source>
        <strain evidence="1">10N.222.48.A2</strain>
    </source>
</reference>
<dbReference type="Proteomes" id="UP000235579">
    <property type="component" value="Unassembled WGS sequence"/>
</dbReference>
<reference evidence="3" key="1">
    <citation type="submission" date="2016-07" db="EMBL/GenBank/DDBJ databases">
        <title>Nontailed viruses are major unrecognized killers of bacteria in the ocean.</title>
        <authorList>
            <person name="Kauffman K."/>
            <person name="Hussain F."/>
            <person name="Yang J."/>
            <person name="Arevalo P."/>
            <person name="Brown J."/>
            <person name="Cutler M."/>
            <person name="Kelly L."/>
            <person name="Polz M.F."/>
        </authorList>
    </citation>
    <scope>NUCLEOTIDE SEQUENCE [LARGE SCALE GENOMIC DNA]</scope>
    <source>
        <strain evidence="3">10N.222.48.A2</strain>
    </source>
</reference>
<reference evidence="1" key="3">
    <citation type="journal article" date="2018" name="Nature">
        <title>A major lineage of non-tailed dsDNA viruses as unrecognized killers of marine bacteria.</title>
        <authorList>
            <person name="Kauffman K.M."/>
            <person name="Hussain F.A."/>
            <person name="Yang J."/>
            <person name="Arevalo P."/>
            <person name="Brown J.M."/>
            <person name="Chang W.K."/>
            <person name="VanInsberghe D."/>
            <person name="Elsherbini J."/>
            <person name="Sharma R.S."/>
            <person name="Cutler M.B."/>
            <person name="Kelly L."/>
            <person name="Polz M.F."/>
        </authorList>
    </citation>
    <scope>NUCLEOTIDE SEQUENCE</scope>
    <source>
        <strain evidence="1">10N.222.48.A2</strain>
    </source>
</reference>
<sequence>MSTLQGIPTQHGISILKSNLKQTAKKFQLIGALTHNAPPASLSVFHTDTIEASYYDDNGVLTFVLNLPIETHFNEYLYQIKIVDTAGQSIVDCQTPVIALAKGIGGMVTLKAAVSGQAGQVIFKHNQYVTETELLGLHFSKLKKELLALRCGETLLFDDPNPRPGWVDLDGAPLSRTTDALLWAHAQKTGLLISQALKDSNKKKYAAYWGAGDGSTTFTRPNPHLVGAYTRATPAGVAHGEYQGDAIRNFTGSTSAFYRAAVVSESGIFGSPIYGSTPAKIGTPGADPGANYGLDIDASRQLPTAHEIRPHSINYAAKIHRGWM</sequence>
<reference evidence="2 4" key="4">
    <citation type="submission" date="2019-04" db="EMBL/GenBank/DDBJ databases">
        <title>A reverse ecology approach based on a biological definition of microbial populations.</title>
        <authorList>
            <person name="Arevalo P."/>
            <person name="Vaninsberghe D."/>
            <person name="Elsherbini J."/>
            <person name="Gore J."/>
            <person name="Polz M."/>
        </authorList>
    </citation>
    <scope>NUCLEOTIDE SEQUENCE [LARGE SCALE GENOMIC DNA]</scope>
    <source>
        <strain evidence="2 4">10N.222.45.A8</strain>
    </source>
</reference>
<dbReference type="Proteomes" id="UP000308018">
    <property type="component" value="Unassembled WGS sequence"/>
</dbReference>